<keyword evidence="1" id="KW-1133">Transmembrane helix</keyword>
<feature type="transmembrane region" description="Helical" evidence="1">
    <location>
        <begin position="125"/>
        <end position="141"/>
    </location>
</feature>
<dbReference type="Proteomes" id="UP000553766">
    <property type="component" value="Unassembled WGS sequence"/>
</dbReference>
<feature type="transmembrane region" description="Helical" evidence="1">
    <location>
        <begin position="12"/>
        <end position="32"/>
    </location>
</feature>
<dbReference type="PANTHER" id="PTHR31168">
    <property type="entry name" value="OS02G0292800 PROTEIN"/>
    <property type="match status" value="1"/>
</dbReference>
<dbReference type="Pfam" id="PF04654">
    <property type="entry name" value="DUF599"/>
    <property type="match status" value="1"/>
</dbReference>
<accession>A0A840WZW0</accession>
<dbReference type="RefSeq" id="WP_246413617.1">
    <property type="nucleotide sequence ID" value="NZ_JACIJS010000003.1"/>
</dbReference>
<evidence type="ECO:0000313" key="2">
    <source>
        <dbReference type="EMBL" id="MBB5515186.1"/>
    </source>
</evidence>
<proteinExistence type="predicted"/>
<dbReference type="EMBL" id="JACIJS010000003">
    <property type="protein sequence ID" value="MBB5515186.1"/>
    <property type="molecule type" value="Genomic_DNA"/>
</dbReference>
<dbReference type="InterPro" id="IPR006747">
    <property type="entry name" value="DUF599"/>
</dbReference>
<organism evidence="2 3">
    <name type="scientific">Rubricella aquisinus</name>
    <dbReference type="NCBI Taxonomy" id="2028108"/>
    <lineage>
        <taxon>Bacteria</taxon>
        <taxon>Pseudomonadati</taxon>
        <taxon>Pseudomonadota</taxon>
        <taxon>Alphaproteobacteria</taxon>
        <taxon>Rhodobacterales</taxon>
        <taxon>Paracoccaceae</taxon>
        <taxon>Rubricella</taxon>
    </lineage>
</organism>
<reference evidence="2 3" key="1">
    <citation type="submission" date="2020-08" db="EMBL/GenBank/DDBJ databases">
        <title>Genomic Encyclopedia of Type Strains, Phase IV (KMG-IV): sequencing the most valuable type-strain genomes for metagenomic binning, comparative biology and taxonomic classification.</title>
        <authorList>
            <person name="Goeker M."/>
        </authorList>
    </citation>
    <scope>NUCLEOTIDE SEQUENCE [LARGE SCALE GENOMIC DNA]</scope>
    <source>
        <strain evidence="2 3">DSM 103377</strain>
    </source>
</reference>
<keyword evidence="1" id="KW-0472">Membrane</keyword>
<protein>
    <submittedName>
        <fullName evidence="2">Putative membrane protein</fullName>
    </submittedName>
</protein>
<sequence length="233" mass="25717">MNELTGMSLTVFSMLDILAICIFCIGWAAIGLRVEHPSSARKSTHQLMDEYREHWMMEMARRDVRIFDAQIINGLRQATAFFGSTTMLAIGGGAALLAQAETLNMLAGDISPELAQPRVLVEAKLLVLVLALTVAFMRFVWANRLFGYAATVMAAVPAHDEPDAAQKMAKRAAKVANYAARSFNRGLRAIYFALASLAWLLGPVPLIVSTFVTVAVIWRREFHSMSRNALLED</sequence>
<evidence type="ECO:0000256" key="1">
    <source>
        <dbReference type="SAM" id="Phobius"/>
    </source>
</evidence>
<dbReference type="PANTHER" id="PTHR31168:SF1">
    <property type="entry name" value="DUF599 FAMILY PROTEIN"/>
    <property type="match status" value="1"/>
</dbReference>
<dbReference type="AlphaFoldDB" id="A0A840WZW0"/>
<keyword evidence="1" id="KW-0812">Transmembrane</keyword>
<comment type="caution">
    <text evidence="2">The sequence shown here is derived from an EMBL/GenBank/DDBJ whole genome shotgun (WGS) entry which is preliminary data.</text>
</comment>
<keyword evidence="3" id="KW-1185">Reference proteome</keyword>
<gene>
    <name evidence="2" type="ORF">FHS89_001196</name>
</gene>
<feature type="transmembrane region" description="Helical" evidence="1">
    <location>
        <begin position="190"/>
        <end position="218"/>
    </location>
</feature>
<name>A0A840WZW0_9RHOB</name>
<evidence type="ECO:0000313" key="3">
    <source>
        <dbReference type="Proteomes" id="UP000553766"/>
    </source>
</evidence>